<reference evidence="2" key="1">
    <citation type="journal article" date="2020" name="Nature">
        <title>Giant virus diversity and host interactions through global metagenomics.</title>
        <authorList>
            <person name="Schulz F."/>
            <person name="Roux S."/>
            <person name="Paez-Espino D."/>
            <person name="Jungbluth S."/>
            <person name="Walsh D.A."/>
            <person name="Denef V.J."/>
            <person name="McMahon K.D."/>
            <person name="Konstantinidis K.T."/>
            <person name="Eloe-Fadrosh E.A."/>
            <person name="Kyrpides N.C."/>
            <person name="Woyke T."/>
        </authorList>
    </citation>
    <scope>NUCLEOTIDE SEQUENCE</scope>
    <source>
        <strain evidence="2">GVMAG-S-1062768-28</strain>
    </source>
</reference>
<keyword evidence="1" id="KW-0812">Transmembrane</keyword>
<organism evidence="2">
    <name type="scientific">viral metagenome</name>
    <dbReference type="NCBI Taxonomy" id="1070528"/>
    <lineage>
        <taxon>unclassified sequences</taxon>
        <taxon>metagenomes</taxon>
        <taxon>organismal metagenomes</taxon>
    </lineage>
</organism>
<evidence type="ECO:0000256" key="1">
    <source>
        <dbReference type="SAM" id="Phobius"/>
    </source>
</evidence>
<feature type="transmembrane region" description="Helical" evidence="1">
    <location>
        <begin position="164"/>
        <end position="185"/>
    </location>
</feature>
<name>A0A6C0JUN9_9ZZZZ</name>
<evidence type="ECO:0000313" key="2">
    <source>
        <dbReference type="EMBL" id="QHU08127.1"/>
    </source>
</evidence>
<dbReference type="AlphaFoldDB" id="A0A6C0JUN9"/>
<proteinExistence type="predicted"/>
<dbReference type="EMBL" id="MN740694">
    <property type="protein sequence ID" value="QHU08127.1"/>
    <property type="molecule type" value="Genomic_DNA"/>
</dbReference>
<keyword evidence="1" id="KW-0472">Membrane</keyword>
<keyword evidence="1" id="KW-1133">Transmembrane helix</keyword>
<accession>A0A6C0JUN9</accession>
<protein>
    <submittedName>
        <fullName evidence="2">Uncharacterized protein</fullName>
    </submittedName>
</protein>
<sequence length="204" mass="23584">MIWKILTIASVATLVNSLFGLATFFLIREINDFGKEKTDWIMDTSFSCTYKKYILTSNEPPWYVDIYGNLLENVTLTLETSLNKGNLTTIINSTVCPTSKSLEWYRSWSCNDRTDSNIYNELAIKYPINIPTNCTINRDCTKFREPISTHDLYFTTVVYMSLEYGIIALMIFICIFSTICSINIYKRRKQEEYLVVTFDGGSYA</sequence>